<evidence type="ECO:0000256" key="1">
    <source>
        <dbReference type="SAM" id="MobiDB-lite"/>
    </source>
</evidence>
<evidence type="ECO:0000313" key="3">
    <source>
        <dbReference type="Proteomes" id="UP001163105"/>
    </source>
</evidence>
<keyword evidence="3" id="KW-1185">Reference proteome</keyword>
<evidence type="ECO:0000313" key="2">
    <source>
        <dbReference type="EMBL" id="KAJ6438469.1"/>
    </source>
</evidence>
<name>A0AB34FIE9_9HYPO</name>
<keyword evidence="2" id="KW-0418">Kinase</keyword>
<gene>
    <name evidence="2" type="ORF">O9K51_09061</name>
</gene>
<feature type="region of interest" description="Disordered" evidence="1">
    <location>
        <begin position="112"/>
        <end position="140"/>
    </location>
</feature>
<dbReference type="GO" id="GO:0016301">
    <property type="term" value="F:kinase activity"/>
    <property type="evidence" value="ECO:0007669"/>
    <property type="project" value="UniProtKB-KW"/>
</dbReference>
<feature type="compositionally biased region" description="Acidic residues" evidence="1">
    <location>
        <begin position="118"/>
        <end position="136"/>
    </location>
</feature>
<protein>
    <submittedName>
        <fullName evidence="2">Histidine kinase group protein</fullName>
    </submittedName>
</protein>
<feature type="region of interest" description="Disordered" evidence="1">
    <location>
        <begin position="677"/>
        <end position="738"/>
    </location>
</feature>
<reference evidence="2" key="1">
    <citation type="submission" date="2023-01" db="EMBL/GenBank/DDBJ databases">
        <title>The growth and conidiation of Purpureocillium lavendulum are regulated by nitrogen source and histone H3K14 acetylation.</title>
        <authorList>
            <person name="Tang P."/>
            <person name="Han J."/>
            <person name="Zhang C."/>
            <person name="Tang P."/>
            <person name="Qi F."/>
            <person name="Zhang K."/>
            <person name="Liang L."/>
        </authorList>
    </citation>
    <scope>NUCLEOTIDE SEQUENCE</scope>
    <source>
        <strain evidence="2">YMF1.00683</strain>
    </source>
</reference>
<feature type="compositionally biased region" description="Low complexity" evidence="1">
    <location>
        <begin position="1"/>
        <end position="15"/>
    </location>
</feature>
<feature type="compositionally biased region" description="Acidic residues" evidence="1">
    <location>
        <begin position="685"/>
        <end position="697"/>
    </location>
</feature>
<feature type="region of interest" description="Disordered" evidence="1">
    <location>
        <begin position="1"/>
        <end position="22"/>
    </location>
</feature>
<dbReference type="Proteomes" id="UP001163105">
    <property type="component" value="Unassembled WGS sequence"/>
</dbReference>
<dbReference type="AlphaFoldDB" id="A0AB34FIE9"/>
<keyword evidence="2" id="KW-0808">Transferase</keyword>
<sequence length="763" mass="85912">MSHSDSASEGESSGAQEPVDPTELFKAEFRRKAEADGLSPVEAEMLASIALESLRLKVVNKRSASPVTKLEVATAVHEYTVEEVEKNDAEKQALLAQGMGIIGRMTDEEFDHFMGDGVDGESDDSDDDDDDEDDDVCAIGTENHGELGRVNKRFVFFDDGLEEVFGSDDDSHSLTADMANLQLCMRHEGMDLITALCQRVDLAVEVAKYLRPEDLLTLYSVSRSFHSAFNAHALSVIRQIIAHAAPEAGRVFAFKMYKRHLMPDPCGRSWGFQMSEQERRTSERASQIRIVPGLRYLLLVLTRDRCCREILAMMARLGHRTPPGAHDALLRLWLTLEVGLSAHRHSMLRCKSLWRDVDLYNAQFFFVKMWMLSNEPLHGARRVDLLQVCLGQRCGLLFLWEVLLRKRFTTTLEVMHAKAAYMTHARPTNLNIDRSKPVYGVPPSHVGVGHTEGWGLGFNHLLRPDELVCVESIRRGLDLHRHMRYMAVWGYYNWFTGDNIVPTEEEIYISDEERALSHMDTSHHWKKKHALKKRWQTLSPEMQRLVREADEDERVLAMAWAAERKLVREDTGSDDDVDVDVDIDIDGGVGTRRTPTLDDEITRGVIIQKPKPTLKPPTSTSDLADWAAFSSRALSGQPCKAADDEQLRAQAEYNYGADTVDWDWLAWISQELRDQNAQEVAAEGAQDDAEMADEEDGGASYDDGRTDVTGSEWTADDEGEDEETVPEDSGLGSLEGEDLQDFVDGFFQEVLQDVEMGGTDYYG</sequence>
<organism evidence="2 3">
    <name type="scientific">Purpureocillium lavendulum</name>
    <dbReference type="NCBI Taxonomy" id="1247861"/>
    <lineage>
        <taxon>Eukaryota</taxon>
        <taxon>Fungi</taxon>
        <taxon>Dikarya</taxon>
        <taxon>Ascomycota</taxon>
        <taxon>Pezizomycotina</taxon>
        <taxon>Sordariomycetes</taxon>
        <taxon>Hypocreomycetidae</taxon>
        <taxon>Hypocreales</taxon>
        <taxon>Ophiocordycipitaceae</taxon>
        <taxon>Purpureocillium</taxon>
    </lineage>
</organism>
<feature type="compositionally biased region" description="Acidic residues" evidence="1">
    <location>
        <begin position="714"/>
        <end position="726"/>
    </location>
</feature>
<dbReference type="EMBL" id="JAQHRD010000008">
    <property type="protein sequence ID" value="KAJ6438469.1"/>
    <property type="molecule type" value="Genomic_DNA"/>
</dbReference>
<accession>A0AB34FIE9</accession>
<comment type="caution">
    <text evidence="2">The sequence shown here is derived from an EMBL/GenBank/DDBJ whole genome shotgun (WGS) entry which is preliminary data.</text>
</comment>
<proteinExistence type="predicted"/>